<dbReference type="Gene3D" id="3.90.550.10">
    <property type="entry name" value="Spore Coat Polysaccharide Biosynthesis Protein SpsA, Chain A"/>
    <property type="match status" value="1"/>
</dbReference>
<keyword evidence="2" id="KW-0808">Transferase</keyword>
<dbReference type="EMBL" id="CYZA01000004">
    <property type="protein sequence ID" value="CUN68602.1"/>
    <property type="molecule type" value="Genomic_DNA"/>
</dbReference>
<evidence type="ECO:0000256" key="1">
    <source>
        <dbReference type="ARBA" id="ARBA00022676"/>
    </source>
</evidence>
<name>A0A173YWM3_9FIRM</name>
<keyword evidence="1" id="KW-0328">Glycosyltransferase</keyword>
<dbReference type="Pfam" id="PF00535">
    <property type="entry name" value="Glycos_transf_2"/>
    <property type="match status" value="1"/>
</dbReference>
<evidence type="ECO:0000259" key="3">
    <source>
        <dbReference type="Pfam" id="PF00535"/>
    </source>
</evidence>
<dbReference type="InterPro" id="IPR029044">
    <property type="entry name" value="Nucleotide-diphossugar_trans"/>
</dbReference>
<evidence type="ECO:0000256" key="2">
    <source>
        <dbReference type="ARBA" id="ARBA00022679"/>
    </source>
</evidence>
<dbReference type="PANTHER" id="PTHR22916">
    <property type="entry name" value="GLYCOSYLTRANSFERASE"/>
    <property type="match status" value="1"/>
</dbReference>
<sequence>MPEISIIVPAYNVEKYLDKCMKSILSQTFEDFEVLLIDDGSKDTTPKICDKYAALDSRVKAYHKKNGGLSDARNYGLDRMSGKYVTFIDSDDFIDVNYLKYMYYLVKKNNAQITIVQGKVLLETEKPIEDKATEEKVLKTVDAVRMMLLRRDATHTSWGKLFNTKLWETIRFPKGQNYEDYATTYYVFAQADTVAYSNARLYFYIQRTGSIMHDVCSEKTLSVLDVSDTVTEFIEKQWPDCKEEAVDLQVHTYLKNLQQILKMGDNAFPEYQDRIIKFIKNNQYRVLLGKKFPVKDKVKVLSLIMGKRIFQLVYNSHDGDRKVN</sequence>
<proteinExistence type="predicted"/>
<dbReference type="SUPFAM" id="SSF53448">
    <property type="entry name" value="Nucleotide-diphospho-sugar transferases"/>
    <property type="match status" value="1"/>
</dbReference>
<gene>
    <name evidence="4" type="primary">kfoC_2</name>
    <name evidence="4" type="ORF">ERS852395_01035</name>
</gene>
<accession>A0A173YWM3</accession>
<evidence type="ECO:0000313" key="5">
    <source>
        <dbReference type="Proteomes" id="UP000095447"/>
    </source>
</evidence>
<protein>
    <submittedName>
        <fullName evidence="4">Chondroitin polymerase</fullName>
    </submittedName>
</protein>
<evidence type="ECO:0000313" key="4">
    <source>
        <dbReference type="EMBL" id="CUN68602.1"/>
    </source>
</evidence>
<feature type="domain" description="Glycosyltransferase 2-like" evidence="3">
    <location>
        <begin position="5"/>
        <end position="117"/>
    </location>
</feature>
<dbReference type="InterPro" id="IPR001173">
    <property type="entry name" value="Glyco_trans_2-like"/>
</dbReference>
<dbReference type="AlphaFoldDB" id="A0A173YWM3"/>
<dbReference type="CDD" id="cd00761">
    <property type="entry name" value="Glyco_tranf_GTA_type"/>
    <property type="match status" value="1"/>
</dbReference>
<dbReference type="Proteomes" id="UP000095447">
    <property type="component" value="Unassembled WGS sequence"/>
</dbReference>
<reference evidence="4 5" key="1">
    <citation type="submission" date="2015-09" db="EMBL/GenBank/DDBJ databases">
        <authorList>
            <consortium name="Pathogen Informatics"/>
        </authorList>
    </citation>
    <scope>NUCLEOTIDE SEQUENCE [LARGE SCALE GENOMIC DNA]</scope>
    <source>
        <strain evidence="4 5">2789STDY5608838</strain>
    </source>
</reference>
<organism evidence="4 5">
    <name type="scientific">Blautia obeum</name>
    <dbReference type="NCBI Taxonomy" id="40520"/>
    <lineage>
        <taxon>Bacteria</taxon>
        <taxon>Bacillati</taxon>
        <taxon>Bacillota</taxon>
        <taxon>Clostridia</taxon>
        <taxon>Lachnospirales</taxon>
        <taxon>Lachnospiraceae</taxon>
        <taxon>Blautia</taxon>
    </lineage>
</organism>
<dbReference type="RefSeq" id="WP_055052906.1">
    <property type="nucleotide sequence ID" value="NZ_CYZA01000004.1"/>
</dbReference>
<dbReference type="PANTHER" id="PTHR22916:SF51">
    <property type="entry name" value="GLYCOSYLTRANSFERASE EPSH-RELATED"/>
    <property type="match status" value="1"/>
</dbReference>
<dbReference type="GO" id="GO:0016757">
    <property type="term" value="F:glycosyltransferase activity"/>
    <property type="evidence" value="ECO:0007669"/>
    <property type="project" value="UniProtKB-KW"/>
</dbReference>